<dbReference type="RefSeq" id="WP_379996085.1">
    <property type="nucleotide sequence ID" value="NZ_JBHSGN010000067.1"/>
</dbReference>
<keyword evidence="2" id="KW-0812">Transmembrane</keyword>
<dbReference type="EMBL" id="JBHSGN010000067">
    <property type="protein sequence ID" value="MFC4674115.1"/>
    <property type="molecule type" value="Genomic_DNA"/>
</dbReference>
<name>A0ABV9KVD6_9BACT</name>
<keyword evidence="2" id="KW-1133">Transmembrane helix</keyword>
<feature type="transmembrane region" description="Helical" evidence="2">
    <location>
        <begin position="243"/>
        <end position="261"/>
    </location>
</feature>
<evidence type="ECO:0000256" key="2">
    <source>
        <dbReference type="SAM" id="Phobius"/>
    </source>
</evidence>
<feature type="transmembrane region" description="Helical" evidence="2">
    <location>
        <begin position="267"/>
        <end position="288"/>
    </location>
</feature>
<proteinExistence type="predicted"/>
<evidence type="ECO:0000313" key="3">
    <source>
        <dbReference type="EMBL" id="MFC4674115.1"/>
    </source>
</evidence>
<keyword evidence="2" id="KW-0472">Membrane</keyword>
<accession>A0ABV9KVD6</accession>
<protein>
    <submittedName>
        <fullName evidence="3">Uncharacterized protein</fullName>
    </submittedName>
</protein>
<organism evidence="3 4">
    <name type="scientific">Dysgonomonas termitidis</name>
    <dbReference type="NCBI Taxonomy" id="1516126"/>
    <lineage>
        <taxon>Bacteria</taxon>
        <taxon>Pseudomonadati</taxon>
        <taxon>Bacteroidota</taxon>
        <taxon>Bacteroidia</taxon>
        <taxon>Bacteroidales</taxon>
        <taxon>Dysgonomonadaceae</taxon>
        <taxon>Dysgonomonas</taxon>
    </lineage>
</organism>
<gene>
    <name evidence="3" type="ORF">ACFO6W_10440</name>
</gene>
<dbReference type="Proteomes" id="UP001596023">
    <property type="component" value="Unassembled WGS sequence"/>
</dbReference>
<sequence>MERLKAILADKILDISSASGDEVKAKIDKMQRFRDFANACQTLMKKYPAIEDELIKMVENGDFDTKVASSRVDTVIRLADTEAAQAGRIIIPQITEPVNAEGNSTGVPVAGESEVSDIQEEQFPDETGAEFQYTSVDDIPMEIIHTEDADYEELQSSPGEDTENYVPFEDVSPAEETETGISLEAEENFEQELYPDSEPEPDTITEAIIRSGQEGPKPDSYEEDEAGLSEEERVARRKVIIKRVIQIAGLVAVVVALIFIIRFVMDHWLTILIILGVLAVLAILFFWFKRKR</sequence>
<reference evidence="4" key="1">
    <citation type="journal article" date="2019" name="Int. J. Syst. Evol. Microbiol.">
        <title>The Global Catalogue of Microorganisms (GCM) 10K type strain sequencing project: providing services to taxonomists for standard genome sequencing and annotation.</title>
        <authorList>
            <consortium name="The Broad Institute Genomics Platform"/>
            <consortium name="The Broad Institute Genome Sequencing Center for Infectious Disease"/>
            <person name="Wu L."/>
            <person name="Ma J."/>
        </authorList>
    </citation>
    <scope>NUCLEOTIDE SEQUENCE [LARGE SCALE GENOMIC DNA]</scope>
    <source>
        <strain evidence="4">CCUG 66188</strain>
    </source>
</reference>
<evidence type="ECO:0000313" key="4">
    <source>
        <dbReference type="Proteomes" id="UP001596023"/>
    </source>
</evidence>
<keyword evidence="4" id="KW-1185">Reference proteome</keyword>
<comment type="caution">
    <text evidence="3">The sequence shown here is derived from an EMBL/GenBank/DDBJ whole genome shotgun (WGS) entry which is preliminary data.</text>
</comment>
<evidence type="ECO:0000256" key="1">
    <source>
        <dbReference type="SAM" id="MobiDB-lite"/>
    </source>
</evidence>
<feature type="region of interest" description="Disordered" evidence="1">
    <location>
        <begin position="209"/>
        <end position="228"/>
    </location>
</feature>